<accession>A0ABQ9J981</accession>
<protein>
    <submittedName>
        <fullName evidence="1">Uncharacterized protein</fullName>
    </submittedName>
</protein>
<sequence length="87" mass="10327">MIVPKKRTALLVNRLMVALKKAMEQDEKEDQLKRANSLNMFSRSNKDYSLLSKDLRQMDLQRRGHGDVTQQKGRIYWRCYFNAVTCF</sequence>
<dbReference type="Proteomes" id="UP001162164">
    <property type="component" value="Unassembled WGS sequence"/>
</dbReference>
<gene>
    <name evidence="1" type="ORF">NQ317_006487</name>
</gene>
<evidence type="ECO:0000313" key="2">
    <source>
        <dbReference type="Proteomes" id="UP001162164"/>
    </source>
</evidence>
<evidence type="ECO:0000313" key="1">
    <source>
        <dbReference type="EMBL" id="KAJ8974017.1"/>
    </source>
</evidence>
<proteinExistence type="predicted"/>
<comment type="caution">
    <text evidence="1">The sequence shown here is derived from an EMBL/GenBank/DDBJ whole genome shotgun (WGS) entry which is preliminary data.</text>
</comment>
<reference evidence="1" key="1">
    <citation type="journal article" date="2023" name="Insect Mol. Biol.">
        <title>Genome sequencing provides insights into the evolution of gene families encoding plant cell wall-degrading enzymes in longhorned beetles.</title>
        <authorList>
            <person name="Shin N.R."/>
            <person name="Okamura Y."/>
            <person name="Kirsch R."/>
            <person name="Pauchet Y."/>
        </authorList>
    </citation>
    <scope>NUCLEOTIDE SEQUENCE</scope>
    <source>
        <strain evidence="1">MMC_N1</strain>
    </source>
</reference>
<name>A0ABQ9J981_9CUCU</name>
<keyword evidence="2" id="KW-1185">Reference proteome</keyword>
<dbReference type="EMBL" id="JAPWTJ010001067">
    <property type="protein sequence ID" value="KAJ8974017.1"/>
    <property type="molecule type" value="Genomic_DNA"/>
</dbReference>
<organism evidence="1 2">
    <name type="scientific">Molorchus minor</name>
    <dbReference type="NCBI Taxonomy" id="1323400"/>
    <lineage>
        <taxon>Eukaryota</taxon>
        <taxon>Metazoa</taxon>
        <taxon>Ecdysozoa</taxon>
        <taxon>Arthropoda</taxon>
        <taxon>Hexapoda</taxon>
        <taxon>Insecta</taxon>
        <taxon>Pterygota</taxon>
        <taxon>Neoptera</taxon>
        <taxon>Endopterygota</taxon>
        <taxon>Coleoptera</taxon>
        <taxon>Polyphaga</taxon>
        <taxon>Cucujiformia</taxon>
        <taxon>Chrysomeloidea</taxon>
        <taxon>Cerambycidae</taxon>
        <taxon>Lamiinae</taxon>
        <taxon>Monochamini</taxon>
        <taxon>Molorchus</taxon>
    </lineage>
</organism>